<dbReference type="InterPro" id="IPR003801">
    <property type="entry name" value="GTP_cyclohydrolase_FolE2/MptA"/>
</dbReference>
<name>A0A7J3XY21_9CREN</name>
<organism evidence="2">
    <name type="scientific">Thermogladius calderae</name>
    <dbReference type="NCBI Taxonomy" id="1200300"/>
    <lineage>
        <taxon>Archaea</taxon>
        <taxon>Thermoproteota</taxon>
        <taxon>Thermoprotei</taxon>
        <taxon>Desulfurococcales</taxon>
        <taxon>Desulfurococcaceae</taxon>
        <taxon>Thermogladius</taxon>
    </lineage>
</organism>
<dbReference type="GO" id="GO:0003934">
    <property type="term" value="F:GTP cyclohydrolase I activity"/>
    <property type="evidence" value="ECO:0007669"/>
    <property type="project" value="InterPro"/>
</dbReference>
<evidence type="ECO:0000256" key="1">
    <source>
        <dbReference type="ARBA" id="ARBA00022801"/>
    </source>
</evidence>
<evidence type="ECO:0008006" key="3">
    <source>
        <dbReference type="Google" id="ProtNLM"/>
    </source>
</evidence>
<accession>A0A7J3XY21</accession>
<proteinExistence type="predicted"/>
<dbReference type="Pfam" id="PF02649">
    <property type="entry name" value="GCHY-1"/>
    <property type="match status" value="1"/>
</dbReference>
<dbReference type="Gene3D" id="3.10.270.10">
    <property type="entry name" value="Urate Oxidase"/>
    <property type="match status" value="1"/>
</dbReference>
<gene>
    <name evidence="2" type="ORF">ENM60_01460</name>
</gene>
<keyword evidence="1" id="KW-0378">Hydrolase</keyword>
<dbReference type="EMBL" id="DRYK01000025">
    <property type="protein sequence ID" value="HHP67455.1"/>
    <property type="molecule type" value="Genomic_DNA"/>
</dbReference>
<reference evidence="2" key="1">
    <citation type="journal article" date="2020" name="mSystems">
        <title>Genome- and Community-Level Interaction Insights into Carbon Utilization and Element Cycling Functions of Hydrothermarchaeota in Hydrothermal Sediment.</title>
        <authorList>
            <person name="Zhou Z."/>
            <person name="Liu Y."/>
            <person name="Xu W."/>
            <person name="Pan J."/>
            <person name="Luo Z.H."/>
            <person name="Li M."/>
        </authorList>
    </citation>
    <scope>NUCLEOTIDE SEQUENCE [LARGE SCALE GENOMIC DNA]</scope>
    <source>
        <strain evidence="2">SpSt-110</strain>
    </source>
</reference>
<evidence type="ECO:0000313" key="2">
    <source>
        <dbReference type="EMBL" id="HHP67455.1"/>
    </source>
</evidence>
<dbReference type="PANTHER" id="PTHR36445:SF1">
    <property type="entry name" value="GTP CYCLOHYDROLASE MPTA"/>
    <property type="match status" value="1"/>
</dbReference>
<dbReference type="PANTHER" id="PTHR36445">
    <property type="entry name" value="GTP CYCLOHYDROLASE MPTA"/>
    <property type="match status" value="1"/>
</dbReference>
<dbReference type="AlphaFoldDB" id="A0A7J3XY21"/>
<sequence length="260" mass="29459">MLKRDIHDDKPEHEIRVDAVGIGWIPLSPLVKGRIILNPMVKVLVDLPSYKRGAHLSRSYRTLRSMRGEEVFERPESLAERLLELHDYSRRAVVVLRAKGLLVDGDDYRRFKAFKKVVYERGSGTLRSVVGYGFTTSNACPCALDTSLQLLGKPLTHIQRVLVEVYIKSRGRLPVEEEEFIAELSGVVQPSLKGFLNRPNEVDFIRRLIEKPMFVEDIVREVGNWLKTRLSGLGGVGVVKAVSLESIHEYNAEAMLKINL</sequence>
<protein>
    <recommendedName>
        <fullName evidence="3">GTP cyclohydrolase I FolE2</fullName>
    </recommendedName>
</protein>
<comment type="caution">
    <text evidence="2">The sequence shown here is derived from an EMBL/GenBank/DDBJ whole genome shotgun (WGS) entry which is preliminary data.</text>
</comment>